<dbReference type="InterPro" id="IPR050638">
    <property type="entry name" value="AA-Vitamin_Transporters"/>
</dbReference>
<dbReference type="EMBL" id="POTM01000052">
    <property type="protein sequence ID" value="TLH63668.1"/>
    <property type="molecule type" value="Genomic_DNA"/>
</dbReference>
<dbReference type="AlphaFoldDB" id="A0A7I7ZYV8"/>
<accession>A0A7I7ZYV8</accession>
<keyword evidence="5" id="KW-0472">Membrane</keyword>
<dbReference type="Pfam" id="PF00892">
    <property type="entry name" value="EamA"/>
    <property type="match status" value="2"/>
</dbReference>
<sequence length="315" mass="31864">MSPNPMRHLGLLQISAASVLWGTGGLVVTVVHDRSGLGAMTASAWRMALATVALLAFIAVTNRVGQAITLMRSRPMVPIVVGCGTALYQGLYFASVLSIGVAVATVVALGLAPILASIWQHVDARTSPSLREVVVLVAALAGLCLVTFGGAPHERGGGATNFTAGLLLAIAAGATYAATTILGHRLASRTDSVVIATCTTTAGAVALAPFFLLASLRGEPVLPSDPTSLALLVYLGVVTLALSYGLLYAGLRTTPGAAATVVTLVEPISAAVLAAVLLGQQPTWLSVVGALLILGAVVGLPAGRDDPDRRPDPGV</sequence>
<organism evidence="6 7">
    <name type="scientific">Mycolicibacterium phocaicum</name>
    <dbReference type="NCBI Taxonomy" id="319706"/>
    <lineage>
        <taxon>Bacteria</taxon>
        <taxon>Bacillati</taxon>
        <taxon>Actinomycetota</taxon>
        <taxon>Actinomycetes</taxon>
        <taxon>Mycobacteriales</taxon>
        <taxon>Mycobacteriaceae</taxon>
        <taxon>Mycolicibacterium</taxon>
    </lineage>
</organism>
<dbReference type="Proteomes" id="UP000309984">
    <property type="component" value="Unassembled WGS sequence"/>
</dbReference>
<reference evidence="6 7" key="1">
    <citation type="submission" date="2018-01" db="EMBL/GenBank/DDBJ databases">
        <title>Comparative genomics of Mycobacterium mucogenicum and Mycobacterium neoaurum clade members emphasizing tRNA and non-coding RNA.</title>
        <authorList>
            <person name="Behra P.R.K."/>
            <person name="Pettersson B.M.F."/>
            <person name="Das S."/>
            <person name="Dasgupta S."/>
            <person name="Kirsebom L.A."/>
        </authorList>
    </citation>
    <scope>NUCLEOTIDE SEQUENCE [LARGE SCALE GENOMIC DNA]</scope>
    <source>
        <strain evidence="6 7">DSM 45104</strain>
    </source>
</reference>
<dbReference type="PANTHER" id="PTHR32322">
    <property type="entry name" value="INNER MEMBRANE TRANSPORTER"/>
    <property type="match status" value="1"/>
</dbReference>
<comment type="similarity">
    <text evidence="2">Belongs to the EamA transporter family.</text>
</comment>
<evidence type="ECO:0000313" key="6">
    <source>
        <dbReference type="EMBL" id="TLH63668.1"/>
    </source>
</evidence>
<dbReference type="InterPro" id="IPR037185">
    <property type="entry name" value="EmrE-like"/>
</dbReference>
<evidence type="ECO:0000256" key="1">
    <source>
        <dbReference type="ARBA" id="ARBA00004141"/>
    </source>
</evidence>
<evidence type="ECO:0000256" key="5">
    <source>
        <dbReference type="ARBA" id="ARBA00023136"/>
    </source>
</evidence>
<dbReference type="PANTHER" id="PTHR32322:SF2">
    <property type="entry name" value="EAMA DOMAIN-CONTAINING PROTEIN"/>
    <property type="match status" value="1"/>
</dbReference>
<evidence type="ECO:0000256" key="2">
    <source>
        <dbReference type="ARBA" id="ARBA00007362"/>
    </source>
</evidence>
<keyword evidence="3" id="KW-0812">Transmembrane</keyword>
<comment type="caution">
    <text evidence="6">The sequence shown here is derived from an EMBL/GenBank/DDBJ whole genome shotgun (WGS) entry which is preliminary data.</text>
</comment>
<evidence type="ECO:0000256" key="4">
    <source>
        <dbReference type="ARBA" id="ARBA00022989"/>
    </source>
</evidence>
<dbReference type="SUPFAM" id="SSF103481">
    <property type="entry name" value="Multidrug resistance efflux transporter EmrE"/>
    <property type="match status" value="2"/>
</dbReference>
<dbReference type="GO" id="GO:0016020">
    <property type="term" value="C:membrane"/>
    <property type="evidence" value="ECO:0007669"/>
    <property type="project" value="UniProtKB-SubCell"/>
</dbReference>
<gene>
    <name evidence="6" type="ORF">C1S79_21075</name>
</gene>
<evidence type="ECO:0000256" key="3">
    <source>
        <dbReference type="ARBA" id="ARBA00022692"/>
    </source>
</evidence>
<evidence type="ECO:0000313" key="7">
    <source>
        <dbReference type="Proteomes" id="UP000309984"/>
    </source>
</evidence>
<dbReference type="RefSeq" id="WP_138250374.1">
    <property type="nucleotide sequence ID" value="NZ_AP022616.1"/>
</dbReference>
<keyword evidence="4" id="KW-1133">Transmembrane helix</keyword>
<proteinExistence type="inferred from homology"/>
<protein>
    <submittedName>
        <fullName evidence="6">EamA family transporter</fullName>
    </submittedName>
</protein>
<name>A0A7I7ZYV8_9MYCO</name>
<comment type="subcellular location">
    <subcellularLocation>
        <location evidence="1">Membrane</location>
        <topology evidence="1">Multi-pass membrane protein</topology>
    </subcellularLocation>
</comment>
<keyword evidence="7" id="KW-1185">Reference proteome</keyword>
<dbReference type="InterPro" id="IPR000620">
    <property type="entry name" value="EamA_dom"/>
</dbReference>